<dbReference type="EMBL" id="KN832070">
    <property type="protein sequence ID" value="KIN95351.1"/>
    <property type="molecule type" value="Genomic_DNA"/>
</dbReference>
<gene>
    <name evidence="1" type="ORF">M404DRAFT_105740</name>
</gene>
<reference evidence="2" key="2">
    <citation type="submission" date="2015-01" db="EMBL/GenBank/DDBJ databases">
        <title>Evolutionary Origins and Diversification of the Mycorrhizal Mutualists.</title>
        <authorList>
            <consortium name="DOE Joint Genome Institute"/>
            <consortium name="Mycorrhizal Genomics Consortium"/>
            <person name="Kohler A."/>
            <person name="Kuo A."/>
            <person name="Nagy L.G."/>
            <person name="Floudas D."/>
            <person name="Copeland A."/>
            <person name="Barry K.W."/>
            <person name="Cichocki N."/>
            <person name="Veneault-Fourrey C."/>
            <person name="LaButti K."/>
            <person name="Lindquist E.A."/>
            <person name="Lipzen A."/>
            <person name="Lundell T."/>
            <person name="Morin E."/>
            <person name="Murat C."/>
            <person name="Riley R."/>
            <person name="Ohm R."/>
            <person name="Sun H."/>
            <person name="Tunlid A."/>
            <person name="Henrissat B."/>
            <person name="Grigoriev I.V."/>
            <person name="Hibbett D.S."/>
            <person name="Martin F."/>
        </authorList>
    </citation>
    <scope>NUCLEOTIDE SEQUENCE [LARGE SCALE GENOMIC DNA]</scope>
    <source>
        <strain evidence="2">Marx 270</strain>
    </source>
</reference>
<sequence length="76" mass="8380">MGCFTKDTATCKALYFAGVPVWLVCTKAYISPDMNIKEPVRLTCPEDIVKAMYSKKGVAKPFPSIYHGAGSLLRHI</sequence>
<dbReference type="Proteomes" id="UP000054217">
    <property type="component" value="Unassembled WGS sequence"/>
</dbReference>
<protein>
    <submittedName>
        <fullName evidence="1">Uncharacterized protein</fullName>
    </submittedName>
</protein>
<dbReference type="InParanoid" id="A0A0C3JCI6"/>
<keyword evidence="2" id="KW-1185">Reference proteome</keyword>
<proteinExistence type="predicted"/>
<reference evidence="1 2" key="1">
    <citation type="submission" date="2014-04" db="EMBL/GenBank/DDBJ databases">
        <authorList>
            <consortium name="DOE Joint Genome Institute"/>
            <person name="Kuo A."/>
            <person name="Kohler A."/>
            <person name="Costa M.D."/>
            <person name="Nagy L.G."/>
            <person name="Floudas D."/>
            <person name="Copeland A."/>
            <person name="Barry K.W."/>
            <person name="Cichocki N."/>
            <person name="Veneault-Fourrey C."/>
            <person name="LaButti K."/>
            <person name="Lindquist E.A."/>
            <person name="Lipzen A."/>
            <person name="Lundell T."/>
            <person name="Morin E."/>
            <person name="Murat C."/>
            <person name="Sun H."/>
            <person name="Tunlid A."/>
            <person name="Henrissat B."/>
            <person name="Grigoriev I.V."/>
            <person name="Hibbett D.S."/>
            <person name="Martin F."/>
            <person name="Nordberg H.P."/>
            <person name="Cantor M.N."/>
            <person name="Hua S.X."/>
        </authorList>
    </citation>
    <scope>NUCLEOTIDE SEQUENCE [LARGE SCALE GENOMIC DNA]</scope>
    <source>
        <strain evidence="1 2">Marx 270</strain>
    </source>
</reference>
<organism evidence="1 2">
    <name type="scientific">Pisolithus tinctorius Marx 270</name>
    <dbReference type="NCBI Taxonomy" id="870435"/>
    <lineage>
        <taxon>Eukaryota</taxon>
        <taxon>Fungi</taxon>
        <taxon>Dikarya</taxon>
        <taxon>Basidiomycota</taxon>
        <taxon>Agaricomycotina</taxon>
        <taxon>Agaricomycetes</taxon>
        <taxon>Agaricomycetidae</taxon>
        <taxon>Boletales</taxon>
        <taxon>Sclerodermatineae</taxon>
        <taxon>Pisolithaceae</taxon>
        <taxon>Pisolithus</taxon>
    </lineage>
</organism>
<dbReference type="AlphaFoldDB" id="A0A0C3JCI6"/>
<accession>A0A0C3JCI6</accession>
<dbReference type="OrthoDB" id="2643173at2759"/>
<dbReference type="HOGENOM" id="CLU_2661311_0_0_1"/>
<name>A0A0C3JCI6_PISTI</name>
<evidence type="ECO:0000313" key="1">
    <source>
        <dbReference type="EMBL" id="KIN95351.1"/>
    </source>
</evidence>
<feature type="non-terminal residue" evidence="1">
    <location>
        <position position="76"/>
    </location>
</feature>
<evidence type="ECO:0000313" key="2">
    <source>
        <dbReference type="Proteomes" id="UP000054217"/>
    </source>
</evidence>